<name>A0A8J3MM87_9RICK</name>
<dbReference type="AlphaFoldDB" id="A0A8J3MM87"/>
<proteinExistence type="predicted"/>
<accession>A0A8J3MM87</accession>
<dbReference type="EMBL" id="BNGU01000027">
    <property type="protein sequence ID" value="GHM59689.1"/>
    <property type="molecule type" value="Genomic_DNA"/>
</dbReference>
<organism evidence="2 3">
    <name type="scientific">Candidatus Mesenet longicola</name>
    <dbReference type="NCBI Taxonomy" id="1892558"/>
    <lineage>
        <taxon>Bacteria</taxon>
        <taxon>Pseudomonadati</taxon>
        <taxon>Pseudomonadota</taxon>
        <taxon>Alphaproteobacteria</taxon>
        <taxon>Rickettsiales</taxon>
        <taxon>Anaplasmataceae</taxon>
        <taxon>Candidatus Mesenet</taxon>
    </lineage>
</organism>
<comment type="caution">
    <text evidence="2">The sequence shown here is derived from an EMBL/GenBank/DDBJ whole genome shotgun (WGS) entry which is preliminary data.</text>
</comment>
<reference evidence="2 3" key="1">
    <citation type="journal article" date="2021" name="Microb. Ecol.">
        <title>Candidatus Mesenet longicola: Novel Endosymbionts of Brontispa longissima that Induce Cytoplasmic Incompatibility.</title>
        <authorList>
            <person name="Takano S."/>
            <person name="Gotoh Y."/>
            <person name="Hayashi T."/>
        </authorList>
    </citation>
    <scope>NUCLEOTIDE SEQUENCE [LARGE SCALE GENOMIC DNA]</scope>
    <source>
        <strain evidence="2">L5</strain>
    </source>
</reference>
<gene>
    <name evidence="2" type="ORF">sL5_06820</name>
</gene>
<evidence type="ECO:0000256" key="1">
    <source>
        <dbReference type="SAM" id="MobiDB-lite"/>
    </source>
</evidence>
<evidence type="ECO:0000313" key="2">
    <source>
        <dbReference type="EMBL" id="GHM59689.1"/>
    </source>
</evidence>
<protein>
    <submittedName>
        <fullName evidence="2">Uncharacterized protein</fullName>
    </submittedName>
</protein>
<evidence type="ECO:0000313" key="3">
    <source>
        <dbReference type="Proteomes" id="UP000637906"/>
    </source>
</evidence>
<feature type="region of interest" description="Disordered" evidence="1">
    <location>
        <begin position="14"/>
        <end position="38"/>
    </location>
</feature>
<sequence length="38" mass="4418">MEYEVLVIDSTETPIERPKKSNEGFIQGRRKNILSKPN</sequence>
<feature type="compositionally biased region" description="Basic residues" evidence="1">
    <location>
        <begin position="28"/>
        <end position="38"/>
    </location>
</feature>
<dbReference type="Proteomes" id="UP000637906">
    <property type="component" value="Unassembled WGS sequence"/>
</dbReference>
<keyword evidence="3" id="KW-1185">Reference proteome</keyword>